<evidence type="ECO:0000313" key="1">
    <source>
        <dbReference type="EMBL" id="EGT49184.1"/>
    </source>
</evidence>
<name>G0N0K9_CAEBE</name>
<dbReference type="InParanoid" id="G0N0K9"/>
<evidence type="ECO:0000313" key="2">
    <source>
        <dbReference type="Proteomes" id="UP000008068"/>
    </source>
</evidence>
<dbReference type="AlphaFoldDB" id="G0N0K9"/>
<organism evidence="2">
    <name type="scientific">Caenorhabditis brenneri</name>
    <name type="common">Nematode worm</name>
    <dbReference type="NCBI Taxonomy" id="135651"/>
    <lineage>
        <taxon>Eukaryota</taxon>
        <taxon>Metazoa</taxon>
        <taxon>Ecdysozoa</taxon>
        <taxon>Nematoda</taxon>
        <taxon>Chromadorea</taxon>
        <taxon>Rhabditida</taxon>
        <taxon>Rhabditina</taxon>
        <taxon>Rhabditomorpha</taxon>
        <taxon>Rhabditoidea</taxon>
        <taxon>Rhabditidae</taxon>
        <taxon>Peloderinae</taxon>
        <taxon>Caenorhabditis</taxon>
    </lineage>
</organism>
<reference evidence="2" key="1">
    <citation type="submission" date="2011-07" db="EMBL/GenBank/DDBJ databases">
        <authorList>
            <consortium name="Caenorhabditis brenneri Sequencing and Analysis Consortium"/>
            <person name="Wilson R.K."/>
        </authorList>
    </citation>
    <scope>NUCLEOTIDE SEQUENCE [LARGE SCALE GENOMIC DNA]</scope>
    <source>
        <strain evidence="2">PB2801</strain>
    </source>
</reference>
<protein>
    <submittedName>
        <fullName evidence="1">Uncharacterized protein</fullName>
    </submittedName>
</protein>
<dbReference type="EMBL" id="GL379825">
    <property type="protein sequence ID" value="EGT49184.1"/>
    <property type="molecule type" value="Genomic_DNA"/>
</dbReference>
<dbReference type="HOGENOM" id="CLU_2869675_0_0_1"/>
<keyword evidence="2" id="KW-1185">Reference proteome</keyword>
<accession>G0N0K9</accession>
<gene>
    <name evidence="1" type="ORF">CAEBREN_20511</name>
</gene>
<dbReference type="Proteomes" id="UP000008068">
    <property type="component" value="Unassembled WGS sequence"/>
</dbReference>
<proteinExistence type="predicted"/>
<sequence length="64" mass="7246">MMETSDRLGQDYGKMDMTDTTNKLLVLMKGSKLAAGMVCEENDCELEMCHQVIQIRFRSFGVVP</sequence>